<protein>
    <submittedName>
        <fullName evidence="1">Uncharacterized protein</fullName>
    </submittedName>
</protein>
<gene>
    <name evidence="1" type="ORF">A45J_0104</name>
</gene>
<reference evidence="1" key="1">
    <citation type="submission" date="2019-10" db="EMBL/GenBank/DDBJ databases">
        <title>Metagenomic sequencing of thiosulfate-disproportionating enrichment culture.</title>
        <authorList>
            <person name="Umezawa K."/>
            <person name="Kojima H."/>
            <person name="Fukui M."/>
        </authorList>
    </citation>
    <scope>NUCLEOTIDE SEQUENCE</scope>
    <source>
        <strain evidence="1">45J</strain>
    </source>
</reference>
<comment type="caution">
    <text evidence="1">The sequence shown here is derived from an EMBL/GenBank/DDBJ whole genome shotgun (WGS) entry which is preliminary data.</text>
</comment>
<evidence type="ECO:0000313" key="1">
    <source>
        <dbReference type="EMBL" id="GER92389.1"/>
    </source>
</evidence>
<dbReference type="EMBL" id="BLAB01000001">
    <property type="protein sequence ID" value="GER92389.1"/>
    <property type="molecule type" value="Genomic_DNA"/>
</dbReference>
<accession>A0A5J4L266</accession>
<name>A0A5J4L266_9ZZZZ</name>
<organism evidence="1">
    <name type="scientific">hot springs metagenome</name>
    <dbReference type="NCBI Taxonomy" id="433727"/>
    <lineage>
        <taxon>unclassified sequences</taxon>
        <taxon>metagenomes</taxon>
        <taxon>ecological metagenomes</taxon>
    </lineage>
</organism>
<proteinExistence type="predicted"/>
<sequence>MRKEIFIFLIVLTGLLMGFNHTLFASEKPEIFVQLGLG</sequence>
<dbReference type="AlphaFoldDB" id="A0A5J4L266"/>